<evidence type="ECO:0000313" key="15">
    <source>
        <dbReference type="Proteomes" id="UP001163156"/>
    </source>
</evidence>
<evidence type="ECO:0000256" key="9">
    <source>
        <dbReference type="ARBA" id="ARBA00022777"/>
    </source>
</evidence>
<proteinExistence type="inferred from homology"/>
<comment type="similarity">
    <text evidence="13">Belongs to the LpxK family.</text>
</comment>
<comment type="function">
    <text evidence="1 13">Transfers the gamma-phosphate of ATP to the 4'-position of a tetraacyldisaccharide 1-phosphate intermediate (termed DS-1-P) to form tetraacyldisaccharide 1,4'-bis-phosphate (lipid IVA).</text>
</comment>
<keyword evidence="11 13" id="KW-0443">Lipid metabolism</keyword>
<keyword evidence="8 13" id="KW-0547">Nucleotide-binding</keyword>
<dbReference type="InterPro" id="IPR027417">
    <property type="entry name" value="P-loop_NTPase"/>
</dbReference>
<evidence type="ECO:0000256" key="1">
    <source>
        <dbReference type="ARBA" id="ARBA00002274"/>
    </source>
</evidence>
<comment type="catalytic activity">
    <reaction evidence="13">
        <text>a lipid A disaccharide + ATP = a lipid IVA + ADP + H(+)</text>
        <dbReference type="Rhea" id="RHEA:67840"/>
        <dbReference type="ChEBI" id="CHEBI:15378"/>
        <dbReference type="ChEBI" id="CHEBI:30616"/>
        <dbReference type="ChEBI" id="CHEBI:176343"/>
        <dbReference type="ChEBI" id="CHEBI:176425"/>
        <dbReference type="ChEBI" id="CHEBI:456216"/>
        <dbReference type="EC" id="2.7.1.130"/>
    </reaction>
</comment>
<evidence type="ECO:0000256" key="11">
    <source>
        <dbReference type="ARBA" id="ARBA00023098"/>
    </source>
</evidence>
<dbReference type="GO" id="GO:0009029">
    <property type="term" value="F:lipid-A 4'-kinase activity"/>
    <property type="evidence" value="ECO:0007669"/>
    <property type="project" value="UniProtKB-EC"/>
</dbReference>
<dbReference type="EMBL" id="CP110226">
    <property type="protein sequence ID" value="UZD24067.1"/>
    <property type="molecule type" value="Genomic_DNA"/>
</dbReference>
<name>A0ABY6MNU9_9BACT</name>
<sequence length="352" mass="39743">MRWYAFLLYPFSLIYDLITRVRNWCFNLGLLKSSPSPIPSLVVGNLSVGGTGKTPMVEFLIQMLLKEAEVAVLSRGYGRQTKGFLQATATSSPAQIGDEPFQVYKKFGKNVSIYVGEDRVSALEQIALKTNCPEVVILDDAFQHRYLNGDLKILLTTYQDPFYSDFLLPMGRLRESRGGAARADVIVVSKSPEDLEEEEKEIIRQKVSRYASGGVPVLFSTISYGQPFPLGRNHSFTERLLLLTGLANDTPLIAYVKKKFTLLEVMSYPDHHDYTMYDFEKIKDVFRQHEKENPVVLTTEKDAVKVKSNAPTGFLEEIPIFVLPIAVKFAPEDEQTIAQLIQQKVFQKTIAK</sequence>
<gene>
    <name evidence="13 14" type="primary">lpxK</name>
    <name evidence="14" type="ORF">OM944_06105</name>
</gene>
<evidence type="ECO:0000256" key="13">
    <source>
        <dbReference type="HAMAP-Rule" id="MF_00409"/>
    </source>
</evidence>
<dbReference type="InterPro" id="IPR003758">
    <property type="entry name" value="LpxK"/>
</dbReference>
<keyword evidence="6 13" id="KW-0441">Lipid A biosynthesis</keyword>
<feature type="binding site" evidence="13">
    <location>
        <begin position="47"/>
        <end position="54"/>
    </location>
    <ligand>
        <name>ATP</name>
        <dbReference type="ChEBI" id="CHEBI:30616"/>
    </ligand>
</feature>
<organism evidence="14 15">
    <name type="scientific">Algoriphagus halophytocola</name>
    <dbReference type="NCBI Taxonomy" id="2991499"/>
    <lineage>
        <taxon>Bacteria</taxon>
        <taxon>Pseudomonadati</taxon>
        <taxon>Bacteroidota</taxon>
        <taxon>Cytophagia</taxon>
        <taxon>Cytophagales</taxon>
        <taxon>Cyclobacteriaceae</taxon>
        <taxon>Algoriphagus</taxon>
    </lineage>
</organism>
<dbReference type="RefSeq" id="WP_264810783.1">
    <property type="nucleotide sequence ID" value="NZ_CP110226.1"/>
</dbReference>
<evidence type="ECO:0000256" key="5">
    <source>
        <dbReference type="ARBA" id="ARBA00022516"/>
    </source>
</evidence>
<keyword evidence="10 13" id="KW-0067">ATP-binding</keyword>
<protein>
    <recommendedName>
        <fullName evidence="4 13">Tetraacyldisaccharide 4'-kinase</fullName>
        <ecNumber evidence="3 13">2.7.1.130</ecNumber>
    </recommendedName>
    <alternativeName>
        <fullName evidence="12 13">Lipid A 4'-kinase</fullName>
    </alternativeName>
</protein>
<reference evidence="14" key="1">
    <citation type="submission" date="2022-10" db="EMBL/GenBank/DDBJ databases">
        <title>Algoriphagus sp. a novel bacteria isolate from halophytes salicornia europaea.</title>
        <authorList>
            <person name="Peng Y."/>
            <person name="Jiang L."/>
            <person name="Lee J."/>
        </authorList>
    </citation>
    <scope>NUCLEOTIDE SEQUENCE</scope>
    <source>
        <strain evidence="14">TR-M5</strain>
    </source>
</reference>
<dbReference type="HAMAP" id="MF_00409">
    <property type="entry name" value="LpxK"/>
    <property type="match status" value="1"/>
</dbReference>
<dbReference type="EC" id="2.7.1.130" evidence="3 13"/>
<dbReference type="PANTHER" id="PTHR42724:SF1">
    <property type="entry name" value="TETRAACYLDISACCHARIDE 4'-KINASE, MITOCHONDRIAL-RELATED"/>
    <property type="match status" value="1"/>
</dbReference>
<accession>A0ABY6MNU9</accession>
<dbReference type="SUPFAM" id="SSF52540">
    <property type="entry name" value="P-loop containing nucleoside triphosphate hydrolases"/>
    <property type="match status" value="1"/>
</dbReference>
<evidence type="ECO:0000256" key="6">
    <source>
        <dbReference type="ARBA" id="ARBA00022556"/>
    </source>
</evidence>
<dbReference type="NCBIfam" id="TIGR00682">
    <property type="entry name" value="lpxK"/>
    <property type="match status" value="1"/>
</dbReference>
<evidence type="ECO:0000256" key="10">
    <source>
        <dbReference type="ARBA" id="ARBA00022840"/>
    </source>
</evidence>
<evidence type="ECO:0000256" key="12">
    <source>
        <dbReference type="ARBA" id="ARBA00029757"/>
    </source>
</evidence>
<evidence type="ECO:0000256" key="8">
    <source>
        <dbReference type="ARBA" id="ARBA00022741"/>
    </source>
</evidence>
<evidence type="ECO:0000256" key="3">
    <source>
        <dbReference type="ARBA" id="ARBA00012071"/>
    </source>
</evidence>
<evidence type="ECO:0000313" key="14">
    <source>
        <dbReference type="EMBL" id="UZD24067.1"/>
    </source>
</evidence>
<keyword evidence="7 13" id="KW-0808">Transferase</keyword>
<dbReference type="Proteomes" id="UP001163156">
    <property type="component" value="Chromosome"/>
</dbReference>
<evidence type="ECO:0000256" key="2">
    <source>
        <dbReference type="ARBA" id="ARBA00004870"/>
    </source>
</evidence>
<dbReference type="PANTHER" id="PTHR42724">
    <property type="entry name" value="TETRAACYLDISACCHARIDE 4'-KINASE"/>
    <property type="match status" value="1"/>
</dbReference>
<comment type="pathway">
    <text evidence="2 13">Glycolipid biosynthesis; lipid IV(A) biosynthesis; lipid IV(A) from (3R)-3-hydroxytetradecanoyl-[acyl-carrier-protein] and UDP-N-acetyl-alpha-D-glucosamine: step 6/6.</text>
</comment>
<keyword evidence="9 13" id="KW-0418">Kinase</keyword>
<evidence type="ECO:0000256" key="7">
    <source>
        <dbReference type="ARBA" id="ARBA00022679"/>
    </source>
</evidence>
<keyword evidence="5 13" id="KW-0444">Lipid biosynthesis</keyword>
<dbReference type="Pfam" id="PF02606">
    <property type="entry name" value="LpxK"/>
    <property type="match status" value="1"/>
</dbReference>
<evidence type="ECO:0000256" key="4">
    <source>
        <dbReference type="ARBA" id="ARBA00016436"/>
    </source>
</evidence>
<keyword evidence="15" id="KW-1185">Reference proteome</keyword>